<organism evidence="3 4">
    <name type="scientific">Wickerhamomyces mucosus</name>
    <dbReference type="NCBI Taxonomy" id="1378264"/>
    <lineage>
        <taxon>Eukaryota</taxon>
        <taxon>Fungi</taxon>
        <taxon>Dikarya</taxon>
        <taxon>Ascomycota</taxon>
        <taxon>Saccharomycotina</taxon>
        <taxon>Saccharomycetes</taxon>
        <taxon>Phaffomycetales</taxon>
        <taxon>Wickerhamomycetaceae</taxon>
        <taxon>Wickerhamomyces</taxon>
    </lineage>
</organism>
<gene>
    <name evidence="3" type="ORF">WICMUC_002877</name>
</gene>
<name>A0A9P8PP42_9ASCO</name>
<evidence type="ECO:0000256" key="1">
    <source>
        <dbReference type="SAM" id="MobiDB-lite"/>
    </source>
</evidence>
<evidence type="ECO:0000256" key="2">
    <source>
        <dbReference type="SAM" id="SignalP"/>
    </source>
</evidence>
<feature type="region of interest" description="Disordered" evidence="1">
    <location>
        <begin position="140"/>
        <end position="231"/>
    </location>
</feature>
<feature type="chain" id="PRO_5040397385" evidence="2">
    <location>
        <begin position="19"/>
        <end position="514"/>
    </location>
</feature>
<dbReference type="OrthoDB" id="4069140at2759"/>
<keyword evidence="2" id="KW-0732">Signal</keyword>
<accession>A0A9P8PP42</accession>
<reference evidence="3" key="1">
    <citation type="journal article" date="2021" name="Open Biol.">
        <title>Shared evolutionary footprints suggest mitochondrial oxidative damage underlies multiple complex I losses in fungi.</title>
        <authorList>
            <person name="Schikora-Tamarit M.A."/>
            <person name="Marcet-Houben M."/>
            <person name="Nosek J."/>
            <person name="Gabaldon T."/>
        </authorList>
    </citation>
    <scope>NUCLEOTIDE SEQUENCE</scope>
    <source>
        <strain evidence="3">CBS6341</strain>
    </source>
</reference>
<dbReference type="EMBL" id="JAEUBF010000782">
    <property type="protein sequence ID" value="KAH3675045.1"/>
    <property type="molecule type" value="Genomic_DNA"/>
</dbReference>
<evidence type="ECO:0000313" key="4">
    <source>
        <dbReference type="Proteomes" id="UP000769528"/>
    </source>
</evidence>
<dbReference type="Proteomes" id="UP000769528">
    <property type="component" value="Unassembled WGS sequence"/>
</dbReference>
<feature type="compositionally biased region" description="Polar residues" evidence="1">
    <location>
        <begin position="201"/>
        <end position="227"/>
    </location>
</feature>
<dbReference type="AlphaFoldDB" id="A0A9P8PP42"/>
<feature type="signal peptide" evidence="2">
    <location>
        <begin position="1"/>
        <end position="18"/>
    </location>
</feature>
<proteinExistence type="predicted"/>
<comment type="caution">
    <text evidence="3">The sequence shown here is derived from an EMBL/GenBank/DDBJ whole genome shotgun (WGS) entry which is preliminary data.</text>
</comment>
<reference evidence="3" key="2">
    <citation type="submission" date="2021-01" db="EMBL/GenBank/DDBJ databases">
        <authorList>
            <person name="Schikora-Tamarit M.A."/>
        </authorList>
    </citation>
    <scope>NUCLEOTIDE SEQUENCE</scope>
    <source>
        <strain evidence="3">CBS6341</strain>
    </source>
</reference>
<evidence type="ECO:0000313" key="3">
    <source>
        <dbReference type="EMBL" id="KAH3675045.1"/>
    </source>
</evidence>
<keyword evidence="4" id="KW-1185">Reference proteome</keyword>
<protein>
    <submittedName>
        <fullName evidence="3">Uncharacterized protein</fullName>
    </submittedName>
</protein>
<feature type="compositionally biased region" description="Low complexity" evidence="1">
    <location>
        <begin position="140"/>
        <end position="200"/>
    </location>
</feature>
<sequence length="514" mass="54034">MLFNKSIIYSLFIGISQATELFVPITYKDTITLDYYFKTGSATAVVKNQGIYISTAESDVLSVLNGAEFIYSIDSSNEKVLLTGNCYDVYYLVDPTDNKLLTWDSCEEFPFISQYESSSSSATYTKSNSITASALSTSFQQSNTSTNTQSTNTQSTNTQSTNTQSTNTQSTNTQSTNTQSTNTQSTNTQSTNTQSTNTQSARISSVKTPSSIPLTAQSSSHTFGAVTSSSSKSESTSYSIVTVTLDGLVTSYTTTCPLSTATTDGITSSFGSNLTLLPSSDSTSYIVTTITSDGVVTSYTTTCPISDGTSISQSIVSQKSAISSVYTAKKTAILTTTDSKGNHITYRSTFVDNATADKPTSKVISPSNTVHLSSVAIFDKTKTSSSIKATNPVDFSTSANSITDRTTTTQIAGGNVVSTVTGELTSFTSLILVSDSTAIISSSTSNSIGSSKIVTASPSSITSTSDASIPTSPLSSSFSDTFTNTASITQYEGDASTLRGSIPALFFGLLLCLF</sequence>